<dbReference type="AlphaFoldDB" id="A0ABD2XWZ3"/>
<evidence type="ECO:0000256" key="12">
    <source>
        <dbReference type="SAM" id="Phobius"/>
    </source>
</evidence>
<dbReference type="CDD" id="cd14066">
    <property type="entry name" value="STKc_IRAK"/>
    <property type="match status" value="1"/>
</dbReference>
<evidence type="ECO:0000256" key="2">
    <source>
        <dbReference type="ARBA" id="ARBA00022614"/>
    </source>
</evidence>
<dbReference type="Gene3D" id="3.80.10.10">
    <property type="entry name" value="Ribonuclease Inhibitor"/>
    <property type="match status" value="3"/>
</dbReference>
<dbReference type="InterPro" id="IPR050994">
    <property type="entry name" value="At_inactive_RLKs"/>
</dbReference>
<dbReference type="SUPFAM" id="SSF52058">
    <property type="entry name" value="L domain-like"/>
    <property type="match status" value="2"/>
</dbReference>
<evidence type="ECO:0000313" key="15">
    <source>
        <dbReference type="EMBL" id="KAL3499463.1"/>
    </source>
</evidence>
<dbReference type="InterPro" id="IPR001611">
    <property type="entry name" value="Leu-rich_rpt"/>
</dbReference>
<feature type="signal peptide" evidence="13">
    <location>
        <begin position="1"/>
        <end position="29"/>
    </location>
</feature>
<feature type="chain" id="PRO_5044867153" description="Protein kinase domain-containing protein" evidence="13">
    <location>
        <begin position="30"/>
        <end position="884"/>
    </location>
</feature>
<feature type="transmembrane region" description="Helical" evidence="12">
    <location>
        <begin position="522"/>
        <end position="542"/>
    </location>
</feature>
<dbReference type="GO" id="GO:0005524">
    <property type="term" value="F:ATP binding"/>
    <property type="evidence" value="ECO:0007669"/>
    <property type="project" value="UniProtKB-KW"/>
</dbReference>
<dbReference type="FunFam" id="3.80.10.10:FF:000095">
    <property type="entry name" value="LRR receptor-like serine/threonine-protein kinase GSO1"/>
    <property type="match status" value="1"/>
</dbReference>
<evidence type="ECO:0000256" key="9">
    <source>
        <dbReference type="ARBA" id="ARBA00023136"/>
    </source>
</evidence>
<feature type="domain" description="Protein kinase" evidence="14">
    <location>
        <begin position="598"/>
        <end position="879"/>
    </location>
</feature>
<dbReference type="GO" id="GO:0016020">
    <property type="term" value="C:membrane"/>
    <property type="evidence" value="ECO:0007669"/>
    <property type="project" value="UniProtKB-SubCell"/>
</dbReference>
<dbReference type="FunFam" id="3.80.10.10:FF:000711">
    <property type="entry name" value="Probable LRR receptor-like serine/threonine-protein kinase At1g12460"/>
    <property type="match status" value="1"/>
</dbReference>
<dbReference type="Pfam" id="PF00560">
    <property type="entry name" value="LRR_1"/>
    <property type="match status" value="4"/>
</dbReference>
<dbReference type="PROSITE" id="PS50011">
    <property type="entry name" value="PROTEIN_KINASE_DOM"/>
    <property type="match status" value="1"/>
</dbReference>
<evidence type="ECO:0000256" key="8">
    <source>
        <dbReference type="ARBA" id="ARBA00022989"/>
    </source>
</evidence>
<evidence type="ECO:0000256" key="4">
    <source>
        <dbReference type="ARBA" id="ARBA00022729"/>
    </source>
</evidence>
<dbReference type="InterPro" id="IPR013210">
    <property type="entry name" value="LRR_N_plant-typ"/>
</dbReference>
<dbReference type="FunFam" id="3.30.200.20:FF:000450">
    <property type="entry name" value="Putative LRR receptor-like serine/threonine-protein kinase"/>
    <property type="match status" value="1"/>
</dbReference>
<dbReference type="SUPFAM" id="SSF56112">
    <property type="entry name" value="Protein kinase-like (PK-like)"/>
    <property type="match status" value="1"/>
</dbReference>
<evidence type="ECO:0000256" key="5">
    <source>
        <dbReference type="ARBA" id="ARBA00022737"/>
    </source>
</evidence>
<comment type="caution">
    <text evidence="15">The sequence shown here is derived from an EMBL/GenBank/DDBJ whole genome shotgun (WGS) entry which is preliminary data.</text>
</comment>
<dbReference type="PROSITE" id="PS51450">
    <property type="entry name" value="LRR"/>
    <property type="match status" value="1"/>
</dbReference>
<evidence type="ECO:0000256" key="13">
    <source>
        <dbReference type="SAM" id="SignalP"/>
    </source>
</evidence>
<dbReference type="Pfam" id="PF08263">
    <property type="entry name" value="LRRNT_2"/>
    <property type="match status" value="1"/>
</dbReference>
<dbReference type="InterPro" id="IPR000719">
    <property type="entry name" value="Prot_kinase_dom"/>
</dbReference>
<dbReference type="InterPro" id="IPR032675">
    <property type="entry name" value="LRR_dom_sf"/>
</dbReference>
<dbReference type="FunFam" id="3.80.10.10:FF:000041">
    <property type="entry name" value="LRR receptor-like serine/threonine-protein kinase ERECTA"/>
    <property type="match status" value="1"/>
</dbReference>
<reference evidence="15 16" key="1">
    <citation type="submission" date="2024-11" db="EMBL/GenBank/DDBJ databases">
        <title>A near-complete genome assembly of Cinchona calisaya.</title>
        <authorList>
            <person name="Lian D.C."/>
            <person name="Zhao X.W."/>
            <person name="Wei L."/>
        </authorList>
    </citation>
    <scope>NUCLEOTIDE SEQUENCE [LARGE SCALE GENOMIC DNA]</scope>
    <source>
        <tissue evidence="15">Nenye</tissue>
    </source>
</reference>
<evidence type="ECO:0000256" key="3">
    <source>
        <dbReference type="ARBA" id="ARBA00022692"/>
    </source>
</evidence>
<keyword evidence="5" id="KW-0677">Repeat</keyword>
<dbReference type="PANTHER" id="PTHR48010:SF44">
    <property type="entry name" value="F16P17.10 PROTEIN"/>
    <property type="match status" value="1"/>
</dbReference>
<evidence type="ECO:0000256" key="10">
    <source>
        <dbReference type="ARBA" id="ARBA00023170"/>
    </source>
</evidence>
<proteinExistence type="predicted"/>
<dbReference type="InterPro" id="IPR011009">
    <property type="entry name" value="Kinase-like_dom_sf"/>
</dbReference>
<dbReference type="Gene3D" id="3.30.200.20">
    <property type="entry name" value="Phosphorylase Kinase, domain 1"/>
    <property type="match status" value="1"/>
</dbReference>
<evidence type="ECO:0000256" key="7">
    <source>
        <dbReference type="ARBA" id="ARBA00022840"/>
    </source>
</evidence>
<keyword evidence="6" id="KW-0547">Nucleotide-binding</keyword>
<dbReference type="Pfam" id="PF07714">
    <property type="entry name" value="PK_Tyr_Ser-Thr"/>
    <property type="match status" value="1"/>
</dbReference>
<keyword evidence="3 12" id="KW-0812">Transmembrane</keyword>
<sequence>MKRLGTPCFYCLAFFSSLCLLELVIVVDSTLTEKETLLQFKSNISSDPFNSLRSWDPSGIPCQDYSGVFCNSDGNVVKIVLWNTSLGGVLSPALSGLKSLRILTLFGNKFTGNIPSEYGEIETLWKINLSSNALSGSIPEFLGDLSSIRFLDLSKNGYTGDIPSAVFKNCYKSRFISFSRNNLSGAIPVSIGNCLNLEGLDLSYNSLSGGLPSEICSIPGLVYLSLRGNELSGSVQEQVSVCGRLEVLDLSSNLFTGLAPFGALALANFTYLNVSNNGFQGEIPEIGTCSERFEFLDVSGNNLDGKIPLSITKCSALKYLDLGFNRLTGNIPIEIAELKRLLVIRLANNSIDGTIPKEFGSIEWLQALDLHNLGISGEIPDEITNCRFLLELDVSGNSLQGDIPQNLYNMSYLVILDLHSNQLNGIIPSTLGNLANLHSLDLSHNILSGQIPASLGNLKNLTNFNVSYNNLSGLIPLVQSIQNFGPSAFSNNPDLCGAPLETSCTRNGTKITAGQRKLRPSAIVAIVAAAVILTGVCVITVMNIKARRRRREEEAVVVAESTPLASTDSNVIIGKLVLFSKTLPSKYEDWEAGTKALLDKECLIGGGSIGTVYKTTFEGEISIAVKKLETLGRIRNQDEFEQEIGRLGNLQHPNLVAFQGYYWSSTMQLILSEFVPNGNLYDNLHGLSYPGTSTSAGNPELNWPRRFQIALGTARALAYLHHDCRPPVLHLNVKSTNILLDNNYEAKLSDYGLGKLLPLLDNYGLTKFHNAVGYVAPELSQSLRLSDKCDVYSFGVILLELVTGKKPVESPAATEVVILCEYVRGLIERGAASDCFDRSLRGFAENELIQVMKLGLICTSEIPARRPSMAEVVQFLESIRNGLR</sequence>
<dbReference type="PANTHER" id="PTHR48010">
    <property type="entry name" value="OS05G0588300 PROTEIN"/>
    <property type="match status" value="1"/>
</dbReference>
<evidence type="ECO:0000256" key="6">
    <source>
        <dbReference type="ARBA" id="ARBA00022741"/>
    </source>
</evidence>
<evidence type="ECO:0000259" key="14">
    <source>
        <dbReference type="PROSITE" id="PS50011"/>
    </source>
</evidence>
<comment type="subcellular location">
    <subcellularLocation>
        <location evidence="1">Membrane</location>
        <topology evidence="1">Single-pass type I membrane protein</topology>
    </subcellularLocation>
</comment>
<dbReference type="Pfam" id="PF13855">
    <property type="entry name" value="LRR_8"/>
    <property type="match status" value="1"/>
</dbReference>
<dbReference type="Proteomes" id="UP001630127">
    <property type="component" value="Unassembled WGS sequence"/>
</dbReference>
<protein>
    <recommendedName>
        <fullName evidence="14">Protein kinase domain-containing protein</fullName>
    </recommendedName>
</protein>
<keyword evidence="11" id="KW-0325">Glycoprotein</keyword>
<keyword evidence="16" id="KW-1185">Reference proteome</keyword>
<keyword evidence="2" id="KW-0433">Leucine-rich repeat</keyword>
<name>A0ABD2XWZ3_9GENT</name>
<evidence type="ECO:0000256" key="1">
    <source>
        <dbReference type="ARBA" id="ARBA00004479"/>
    </source>
</evidence>
<dbReference type="Gene3D" id="1.10.510.10">
    <property type="entry name" value="Transferase(Phosphotransferase) domain 1"/>
    <property type="match status" value="1"/>
</dbReference>
<keyword evidence="10" id="KW-0675">Receptor</keyword>
<keyword evidence="9 12" id="KW-0472">Membrane</keyword>
<organism evidence="15 16">
    <name type="scientific">Cinchona calisaya</name>
    <dbReference type="NCBI Taxonomy" id="153742"/>
    <lineage>
        <taxon>Eukaryota</taxon>
        <taxon>Viridiplantae</taxon>
        <taxon>Streptophyta</taxon>
        <taxon>Embryophyta</taxon>
        <taxon>Tracheophyta</taxon>
        <taxon>Spermatophyta</taxon>
        <taxon>Magnoliopsida</taxon>
        <taxon>eudicotyledons</taxon>
        <taxon>Gunneridae</taxon>
        <taxon>Pentapetalae</taxon>
        <taxon>asterids</taxon>
        <taxon>lamiids</taxon>
        <taxon>Gentianales</taxon>
        <taxon>Rubiaceae</taxon>
        <taxon>Cinchonoideae</taxon>
        <taxon>Cinchoneae</taxon>
        <taxon>Cinchona</taxon>
    </lineage>
</organism>
<dbReference type="FunFam" id="1.10.510.10:FF:000267">
    <property type="entry name" value="probable LRR receptor-like serine/threonine-protein kinase IRK"/>
    <property type="match status" value="1"/>
</dbReference>
<keyword evidence="7" id="KW-0067">ATP-binding</keyword>
<evidence type="ECO:0000256" key="11">
    <source>
        <dbReference type="ARBA" id="ARBA00023180"/>
    </source>
</evidence>
<dbReference type="EMBL" id="JBJUIK010000016">
    <property type="protein sequence ID" value="KAL3499463.1"/>
    <property type="molecule type" value="Genomic_DNA"/>
</dbReference>
<keyword evidence="8 12" id="KW-1133">Transmembrane helix</keyword>
<keyword evidence="4 13" id="KW-0732">Signal</keyword>
<gene>
    <name evidence="15" type="ORF">ACH5RR_038556</name>
</gene>
<accession>A0ABD2XWZ3</accession>
<dbReference type="InterPro" id="IPR001245">
    <property type="entry name" value="Ser-Thr/Tyr_kinase_cat_dom"/>
</dbReference>
<evidence type="ECO:0000313" key="16">
    <source>
        <dbReference type="Proteomes" id="UP001630127"/>
    </source>
</evidence>